<dbReference type="EMBL" id="OZ004254">
    <property type="protein sequence ID" value="CAK7896144.1"/>
    <property type="molecule type" value="Genomic_DNA"/>
</dbReference>
<evidence type="ECO:0000313" key="4">
    <source>
        <dbReference type="EMBL" id="CAK7896144.1"/>
    </source>
</evidence>
<dbReference type="SMART" id="SM00324">
    <property type="entry name" value="RhoGAP"/>
    <property type="match status" value="1"/>
</dbReference>
<sequence>MSNESVNDISDSDNLIESSNVSSPTSLKHGGGTGGGQEFLRPNLLSYQSRSSNNVNRIRSNSLNQSEKSLRQHRDSFLQHNPLVDENSKYFGVPLEEAILQANAKISVSTSDSGKVQYGHIPLVVAKCAIYIKSNGLNVEGIFRVGGSSKRLKELQHIFNTPPDFGKKLNWEGYTVHDASSILRRYLNALPEPLIPLDLYEEFRSPLMSRPRIINYLKYKAENPKRKKEQVTPNEVEVEGEEGTIDGVLESGGEFAGENNVQSSFNNNNNNNNNKNLYDSSKAEPLTEANIDRLNQVSSSSSPQPIPSNPSVPPEQPFTSNREESQSPSELEVKKPKKTKNYRKLTQEVHEAIDLYKELIESLPSLSKQLLFYILDLLSMVQLQSEENLMSSRNLAAIFQPSILSHPNHDLDPVEYALSQAVVEFLIQYSYKLLPENGEEEEQGDVEDSTKAQPITQSTKLPTETGSVESSLPKNLTTPLQIYNRQHSRSISSAQSQDIGCYSGSGNRLPIVDSDNEVHSLESGITDDDEISNINKSNLSLDFKVSKMNIDSVLDQLDMEQNNISNEPPIVGTGSGSLKKLSENTSKSTEFESTPVAIVVSTANDEHH</sequence>
<reference evidence="4 5" key="1">
    <citation type="submission" date="2024-01" db="EMBL/GenBank/DDBJ databases">
        <authorList>
            <consortium name="Genoscope - CEA"/>
            <person name="William W."/>
        </authorList>
    </citation>
    <scope>NUCLEOTIDE SEQUENCE [LARGE SCALE GENOMIC DNA]</scope>
    <source>
        <strain evidence="4 5">29B2s-10</strain>
    </source>
</reference>
<organism evidence="4 5">
    <name type="scientific">[Candida] anglica</name>
    <dbReference type="NCBI Taxonomy" id="148631"/>
    <lineage>
        <taxon>Eukaryota</taxon>
        <taxon>Fungi</taxon>
        <taxon>Dikarya</taxon>
        <taxon>Ascomycota</taxon>
        <taxon>Saccharomycotina</taxon>
        <taxon>Pichiomycetes</taxon>
        <taxon>Debaryomycetaceae</taxon>
        <taxon>Kurtzmaniella</taxon>
    </lineage>
</organism>
<evidence type="ECO:0000313" key="5">
    <source>
        <dbReference type="Proteomes" id="UP001497600"/>
    </source>
</evidence>
<feature type="compositionally biased region" description="Acidic residues" evidence="2">
    <location>
        <begin position="438"/>
        <end position="447"/>
    </location>
</feature>
<dbReference type="Gene3D" id="1.10.555.10">
    <property type="entry name" value="Rho GTPase activation protein"/>
    <property type="match status" value="1"/>
</dbReference>
<dbReference type="PROSITE" id="PS50238">
    <property type="entry name" value="RHOGAP"/>
    <property type="match status" value="1"/>
</dbReference>
<feature type="region of interest" description="Disordered" evidence="2">
    <location>
        <begin position="564"/>
        <end position="590"/>
    </location>
</feature>
<feature type="domain" description="Rho-GAP" evidence="3">
    <location>
        <begin position="93"/>
        <end position="434"/>
    </location>
</feature>
<evidence type="ECO:0000259" key="3">
    <source>
        <dbReference type="PROSITE" id="PS50238"/>
    </source>
</evidence>
<dbReference type="InterPro" id="IPR000198">
    <property type="entry name" value="RhoGAP_dom"/>
</dbReference>
<evidence type="ECO:0000256" key="1">
    <source>
        <dbReference type="ARBA" id="ARBA00022468"/>
    </source>
</evidence>
<feature type="compositionally biased region" description="Polar residues" evidence="2">
    <location>
        <begin position="451"/>
        <end position="473"/>
    </location>
</feature>
<dbReference type="SUPFAM" id="SSF48350">
    <property type="entry name" value="GTPase activation domain, GAP"/>
    <property type="match status" value="1"/>
</dbReference>
<proteinExistence type="predicted"/>
<keyword evidence="1" id="KW-0343">GTPase activation</keyword>
<feature type="compositionally biased region" description="Pro residues" evidence="2">
    <location>
        <begin position="304"/>
        <end position="316"/>
    </location>
</feature>
<protein>
    <submittedName>
        <fullName evidence="4">GTPase-activating protein Sac7p</fullName>
    </submittedName>
</protein>
<feature type="region of interest" description="Disordered" evidence="2">
    <location>
        <begin position="438"/>
        <end position="473"/>
    </location>
</feature>
<dbReference type="Proteomes" id="UP001497600">
    <property type="component" value="Chromosome B"/>
</dbReference>
<dbReference type="PANTHER" id="PTHR15228">
    <property type="entry name" value="SPERMATHECAL PHYSIOLOGY VARIANT"/>
    <property type="match status" value="1"/>
</dbReference>
<dbReference type="InterPro" id="IPR051025">
    <property type="entry name" value="RhoGAP"/>
</dbReference>
<feature type="region of interest" description="Disordered" evidence="2">
    <location>
        <begin position="1"/>
        <end position="40"/>
    </location>
</feature>
<feature type="compositionally biased region" description="Low complexity" evidence="2">
    <location>
        <begin position="266"/>
        <end position="276"/>
    </location>
</feature>
<feature type="region of interest" description="Disordered" evidence="2">
    <location>
        <begin position="296"/>
        <end position="339"/>
    </location>
</feature>
<accession>A0ABP0E7M0</accession>
<dbReference type="Pfam" id="PF00620">
    <property type="entry name" value="RhoGAP"/>
    <property type="match status" value="2"/>
</dbReference>
<gene>
    <name evidence="4" type="primary">SAC7</name>
    <name evidence="4" type="ORF">CAAN4_B03642</name>
</gene>
<evidence type="ECO:0000256" key="2">
    <source>
        <dbReference type="SAM" id="MobiDB-lite"/>
    </source>
</evidence>
<dbReference type="PANTHER" id="PTHR15228:SF25">
    <property type="entry name" value="F-BAR DOMAIN-CONTAINING PROTEIN"/>
    <property type="match status" value="1"/>
</dbReference>
<keyword evidence="5" id="KW-1185">Reference proteome</keyword>
<dbReference type="InterPro" id="IPR008936">
    <property type="entry name" value="Rho_GTPase_activation_prot"/>
</dbReference>
<name>A0ABP0E7M0_9ASCO</name>
<feature type="region of interest" description="Disordered" evidence="2">
    <location>
        <begin position="224"/>
        <end position="280"/>
    </location>
</feature>
<feature type="compositionally biased region" description="Polar residues" evidence="2">
    <location>
        <begin position="1"/>
        <end position="26"/>
    </location>
</feature>